<name>A0A2N5S247_9BASI</name>
<feature type="compositionally biased region" description="Basic and acidic residues" evidence="1">
    <location>
        <begin position="123"/>
        <end position="133"/>
    </location>
</feature>
<evidence type="ECO:0000256" key="1">
    <source>
        <dbReference type="SAM" id="MobiDB-lite"/>
    </source>
</evidence>
<sequence length="142" mass="16009">MDASFKHIPAQCHWGETTLSAALVYSTQNLSNLYTWSGFLETSRLIRPYGVPRSRYSLKTCTRQKRLKIAGGTLGPDVRVRRSRYSLEAAIRQTRLMIVGGTLGPYDVYHFRGNRPPHASHNLWRDGSSENRLPDSTSQSVG</sequence>
<dbReference type="AlphaFoldDB" id="A0A2N5S247"/>
<organism evidence="2 3">
    <name type="scientific">Puccinia coronata f. sp. avenae</name>
    <dbReference type="NCBI Taxonomy" id="200324"/>
    <lineage>
        <taxon>Eukaryota</taxon>
        <taxon>Fungi</taxon>
        <taxon>Dikarya</taxon>
        <taxon>Basidiomycota</taxon>
        <taxon>Pucciniomycotina</taxon>
        <taxon>Pucciniomycetes</taxon>
        <taxon>Pucciniales</taxon>
        <taxon>Pucciniaceae</taxon>
        <taxon>Puccinia</taxon>
    </lineage>
</organism>
<keyword evidence="3" id="KW-1185">Reference proteome</keyword>
<gene>
    <name evidence="2" type="ORF">PCANC_23876</name>
</gene>
<reference evidence="2 3" key="1">
    <citation type="submission" date="2017-11" db="EMBL/GenBank/DDBJ databases">
        <title>De novo assembly and phasing of dikaryotic genomes from two isolates of Puccinia coronata f. sp. avenae, the causal agent of oat crown rust.</title>
        <authorList>
            <person name="Miller M.E."/>
            <person name="Zhang Y."/>
            <person name="Omidvar V."/>
            <person name="Sperschneider J."/>
            <person name="Schwessinger B."/>
            <person name="Raley C."/>
            <person name="Palmer J.M."/>
            <person name="Garnica D."/>
            <person name="Upadhyaya N."/>
            <person name="Rathjen J."/>
            <person name="Taylor J.M."/>
            <person name="Park R.F."/>
            <person name="Dodds P.N."/>
            <person name="Hirsch C.D."/>
            <person name="Kianian S.F."/>
            <person name="Figueroa M."/>
        </authorList>
    </citation>
    <scope>NUCLEOTIDE SEQUENCE [LARGE SCALE GENOMIC DNA]</scope>
    <source>
        <strain evidence="2">12NC29</strain>
    </source>
</reference>
<evidence type="ECO:0000313" key="3">
    <source>
        <dbReference type="Proteomes" id="UP000235388"/>
    </source>
</evidence>
<proteinExistence type="predicted"/>
<evidence type="ECO:0000313" key="2">
    <source>
        <dbReference type="EMBL" id="PLW07289.1"/>
    </source>
</evidence>
<comment type="caution">
    <text evidence="2">The sequence shown here is derived from an EMBL/GenBank/DDBJ whole genome shotgun (WGS) entry which is preliminary data.</text>
</comment>
<dbReference type="EMBL" id="PGCJ01001239">
    <property type="protein sequence ID" value="PLW07289.1"/>
    <property type="molecule type" value="Genomic_DNA"/>
</dbReference>
<accession>A0A2N5S247</accession>
<dbReference type="Proteomes" id="UP000235388">
    <property type="component" value="Unassembled WGS sequence"/>
</dbReference>
<protein>
    <submittedName>
        <fullName evidence="2">Uncharacterized protein</fullName>
    </submittedName>
</protein>
<feature type="region of interest" description="Disordered" evidence="1">
    <location>
        <begin position="120"/>
        <end position="142"/>
    </location>
</feature>